<dbReference type="AlphaFoldDB" id="A0A9J6DYT0"/>
<sequence length="182" mass="20457">MACEVKIYKKQKQCAVRGRIAYVPCGGEEDSDRVRGVPRDSVRSAWAVREGQNFKAGLSFAGRPVHGRTRSPTSCCLDLERSRLFRYEIGPGNVHEAGPRPSRCVQTGTLRVRPTSTHRPRACTMERVPWAQRPGINCRGVDLRDFTRPDQEPSYGIGQTVYARRLRLDDLIGPDKKLYATA</sequence>
<reference evidence="1" key="1">
    <citation type="journal article" date="2020" name="Cell">
        <title>Large-Scale Comparative Analyses of Tick Genomes Elucidate Their Genetic Diversity and Vector Capacities.</title>
        <authorList>
            <consortium name="Tick Genome and Microbiome Consortium (TIGMIC)"/>
            <person name="Jia N."/>
            <person name="Wang J."/>
            <person name="Shi W."/>
            <person name="Du L."/>
            <person name="Sun Y."/>
            <person name="Zhan W."/>
            <person name="Jiang J.F."/>
            <person name="Wang Q."/>
            <person name="Zhang B."/>
            <person name="Ji P."/>
            <person name="Bell-Sakyi L."/>
            <person name="Cui X.M."/>
            <person name="Yuan T.T."/>
            <person name="Jiang B.G."/>
            <person name="Yang W.F."/>
            <person name="Lam T.T."/>
            <person name="Chang Q.C."/>
            <person name="Ding S.J."/>
            <person name="Wang X.J."/>
            <person name="Zhu J.G."/>
            <person name="Ruan X.D."/>
            <person name="Zhao L."/>
            <person name="Wei J.T."/>
            <person name="Ye R.Z."/>
            <person name="Que T.C."/>
            <person name="Du C.H."/>
            <person name="Zhou Y.H."/>
            <person name="Cheng J.X."/>
            <person name="Dai P.F."/>
            <person name="Guo W.B."/>
            <person name="Han X.H."/>
            <person name="Huang E.J."/>
            <person name="Li L.F."/>
            <person name="Wei W."/>
            <person name="Gao Y.C."/>
            <person name="Liu J.Z."/>
            <person name="Shao H.Z."/>
            <person name="Wang X."/>
            <person name="Wang C.C."/>
            <person name="Yang T.C."/>
            <person name="Huo Q.B."/>
            <person name="Li W."/>
            <person name="Chen H.Y."/>
            <person name="Chen S.E."/>
            <person name="Zhou L.G."/>
            <person name="Ni X.B."/>
            <person name="Tian J.H."/>
            <person name="Sheng Y."/>
            <person name="Liu T."/>
            <person name="Pan Y.S."/>
            <person name="Xia L.Y."/>
            <person name="Li J."/>
            <person name="Zhao F."/>
            <person name="Cao W.C."/>
        </authorList>
    </citation>
    <scope>NUCLEOTIDE SEQUENCE</scope>
    <source>
        <strain evidence="1">Rmic-2018</strain>
    </source>
</reference>
<dbReference type="Proteomes" id="UP000821866">
    <property type="component" value="Chromosome 4"/>
</dbReference>
<evidence type="ECO:0000313" key="1">
    <source>
        <dbReference type="EMBL" id="KAH8027140.1"/>
    </source>
</evidence>
<reference evidence="1" key="2">
    <citation type="submission" date="2021-09" db="EMBL/GenBank/DDBJ databases">
        <authorList>
            <person name="Jia N."/>
            <person name="Wang J."/>
            <person name="Shi W."/>
            <person name="Du L."/>
            <person name="Sun Y."/>
            <person name="Zhan W."/>
            <person name="Jiang J."/>
            <person name="Wang Q."/>
            <person name="Zhang B."/>
            <person name="Ji P."/>
            <person name="Sakyi L.B."/>
            <person name="Cui X."/>
            <person name="Yuan T."/>
            <person name="Jiang B."/>
            <person name="Yang W."/>
            <person name="Lam T.T.-Y."/>
            <person name="Chang Q."/>
            <person name="Ding S."/>
            <person name="Wang X."/>
            <person name="Zhu J."/>
            <person name="Ruan X."/>
            <person name="Zhao L."/>
            <person name="Wei J."/>
            <person name="Que T."/>
            <person name="Du C."/>
            <person name="Cheng J."/>
            <person name="Dai P."/>
            <person name="Han X."/>
            <person name="Huang E."/>
            <person name="Gao Y."/>
            <person name="Liu J."/>
            <person name="Shao H."/>
            <person name="Ye R."/>
            <person name="Li L."/>
            <person name="Wei W."/>
            <person name="Wang X."/>
            <person name="Wang C."/>
            <person name="Huo Q."/>
            <person name="Li W."/>
            <person name="Guo W."/>
            <person name="Chen H."/>
            <person name="Chen S."/>
            <person name="Zhou L."/>
            <person name="Zhou L."/>
            <person name="Ni X."/>
            <person name="Tian J."/>
            <person name="Zhou Y."/>
            <person name="Sheng Y."/>
            <person name="Liu T."/>
            <person name="Pan Y."/>
            <person name="Xia L."/>
            <person name="Li J."/>
            <person name="Zhao F."/>
            <person name="Cao W."/>
        </authorList>
    </citation>
    <scope>NUCLEOTIDE SEQUENCE</scope>
    <source>
        <strain evidence="1">Rmic-2018</strain>
        <tissue evidence="1">Larvae</tissue>
    </source>
</reference>
<name>A0A9J6DYT0_RHIMP</name>
<dbReference type="EMBL" id="JABSTU010000006">
    <property type="protein sequence ID" value="KAH8027140.1"/>
    <property type="molecule type" value="Genomic_DNA"/>
</dbReference>
<accession>A0A9J6DYT0</accession>
<protein>
    <submittedName>
        <fullName evidence="1">Uncharacterized protein</fullName>
    </submittedName>
</protein>
<comment type="caution">
    <text evidence="1">The sequence shown here is derived from an EMBL/GenBank/DDBJ whole genome shotgun (WGS) entry which is preliminary data.</text>
</comment>
<keyword evidence="2" id="KW-1185">Reference proteome</keyword>
<organism evidence="1 2">
    <name type="scientific">Rhipicephalus microplus</name>
    <name type="common">Cattle tick</name>
    <name type="synonym">Boophilus microplus</name>
    <dbReference type="NCBI Taxonomy" id="6941"/>
    <lineage>
        <taxon>Eukaryota</taxon>
        <taxon>Metazoa</taxon>
        <taxon>Ecdysozoa</taxon>
        <taxon>Arthropoda</taxon>
        <taxon>Chelicerata</taxon>
        <taxon>Arachnida</taxon>
        <taxon>Acari</taxon>
        <taxon>Parasitiformes</taxon>
        <taxon>Ixodida</taxon>
        <taxon>Ixodoidea</taxon>
        <taxon>Ixodidae</taxon>
        <taxon>Rhipicephalinae</taxon>
        <taxon>Rhipicephalus</taxon>
        <taxon>Boophilus</taxon>
    </lineage>
</organism>
<proteinExistence type="predicted"/>
<gene>
    <name evidence="1" type="ORF">HPB51_003347</name>
</gene>
<evidence type="ECO:0000313" key="2">
    <source>
        <dbReference type="Proteomes" id="UP000821866"/>
    </source>
</evidence>